<keyword evidence="1" id="KW-0880">Kelch repeat</keyword>
<name>A0AAN9EY45_CLITE</name>
<dbReference type="Proteomes" id="UP001359559">
    <property type="component" value="Unassembled WGS sequence"/>
</dbReference>
<dbReference type="FunFam" id="2.120.10.80:FF:000007">
    <property type="entry name" value="F-box/kelch-repeat protein SKIP11"/>
    <property type="match status" value="1"/>
</dbReference>
<dbReference type="AlphaFoldDB" id="A0AAN9EY45"/>
<comment type="caution">
    <text evidence="4">The sequence shown here is derived from an EMBL/GenBank/DDBJ whole genome shotgun (WGS) entry which is preliminary data.</text>
</comment>
<keyword evidence="2" id="KW-0677">Repeat</keyword>
<keyword evidence="5" id="KW-1185">Reference proteome</keyword>
<dbReference type="Pfam" id="PF01344">
    <property type="entry name" value="Kelch_1"/>
    <property type="match status" value="2"/>
</dbReference>
<dbReference type="PANTHER" id="PTHR46122">
    <property type="entry name" value="GALACTOSE OXIDASE/KELCH REPEAT PROTEIN-RELATED"/>
    <property type="match status" value="1"/>
</dbReference>
<dbReference type="SUPFAM" id="SSF117281">
    <property type="entry name" value="Kelch motif"/>
    <property type="match status" value="1"/>
</dbReference>
<proteinExistence type="predicted"/>
<evidence type="ECO:0000256" key="2">
    <source>
        <dbReference type="ARBA" id="ARBA00022737"/>
    </source>
</evidence>
<accession>A0AAN9EY45</accession>
<evidence type="ECO:0000256" key="3">
    <source>
        <dbReference type="SAM" id="MobiDB-lite"/>
    </source>
</evidence>
<feature type="region of interest" description="Disordered" evidence="3">
    <location>
        <begin position="1"/>
        <end position="21"/>
    </location>
</feature>
<reference evidence="4 5" key="1">
    <citation type="submission" date="2024-01" db="EMBL/GenBank/DDBJ databases">
        <title>The genomes of 5 underutilized Papilionoideae crops provide insights into root nodulation and disease resistance.</title>
        <authorList>
            <person name="Yuan L."/>
        </authorList>
    </citation>
    <scope>NUCLEOTIDE SEQUENCE [LARGE SCALE GENOMIC DNA]</scope>
    <source>
        <strain evidence="4">LY-2023</strain>
        <tissue evidence="4">Leaf</tissue>
    </source>
</reference>
<evidence type="ECO:0000256" key="1">
    <source>
        <dbReference type="ARBA" id="ARBA00022441"/>
    </source>
</evidence>
<evidence type="ECO:0000313" key="4">
    <source>
        <dbReference type="EMBL" id="KAK7265782.1"/>
    </source>
</evidence>
<evidence type="ECO:0000313" key="5">
    <source>
        <dbReference type="Proteomes" id="UP001359559"/>
    </source>
</evidence>
<protein>
    <submittedName>
        <fullName evidence="4">Uncharacterized protein</fullName>
    </submittedName>
</protein>
<dbReference type="InterPro" id="IPR052439">
    <property type="entry name" value="F-box/Kelch-repeat"/>
</dbReference>
<dbReference type="PANTHER" id="PTHR46122:SF9">
    <property type="entry name" value="F-BOX_KELCH-REPEAT PROTEIN"/>
    <property type="match status" value="1"/>
</dbReference>
<dbReference type="EMBL" id="JAYKXN010000008">
    <property type="protein sequence ID" value="KAK7265782.1"/>
    <property type="molecule type" value="Genomic_DNA"/>
</dbReference>
<gene>
    <name evidence="4" type="ORF">RJT34_33405</name>
</gene>
<dbReference type="SMART" id="SM00612">
    <property type="entry name" value="Kelch"/>
    <property type="match status" value="2"/>
</dbReference>
<dbReference type="GO" id="GO:0005634">
    <property type="term" value="C:nucleus"/>
    <property type="evidence" value="ECO:0007669"/>
    <property type="project" value="TreeGrafter"/>
</dbReference>
<dbReference type="InterPro" id="IPR006652">
    <property type="entry name" value="Kelch_1"/>
</dbReference>
<organism evidence="4 5">
    <name type="scientific">Clitoria ternatea</name>
    <name type="common">Butterfly pea</name>
    <dbReference type="NCBI Taxonomy" id="43366"/>
    <lineage>
        <taxon>Eukaryota</taxon>
        <taxon>Viridiplantae</taxon>
        <taxon>Streptophyta</taxon>
        <taxon>Embryophyta</taxon>
        <taxon>Tracheophyta</taxon>
        <taxon>Spermatophyta</taxon>
        <taxon>Magnoliopsida</taxon>
        <taxon>eudicotyledons</taxon>
        <taxon>Gunneridae</taxon>
        <taxon>Pentapetalae</taxon>
        <taxon>rosids</taxon>
        <taxon>fabids</taxon>
        <taxon>Fabales</taxon>
        <taxon>Fabaceae</taxon>
        <taxon>Papilionoideae</taxon>
        <taxon>50 kb inversion clade</taxon>
        <taxon>NPAAA clade</taxon>
        <taxon>indigoferoid/millettioid clade</taxon>
        <taxon>Phaseoleae</taxon>
        <taxon>Clitoria</taxon>
    </lineage>
</organism>
<sequence>MSRKSHKVSVDDPEDTQKNFNQDQVNDQTSLLIPLLGRDISINCICRVPRSEYGSIALLNRSFRDLIRTGQVYWLRREMGIVEHWIYFSCNLLLWEGFDPVSGLSVHLPPMVTSDCFMCSDKESLAVGTELLVLGKDVTAPIVYKYSIVTNEWTVGASLNFPRCLFGSASLGGIGIVAGGCDPRGKVLSVAELYNSDTGKWEILPNMHYARKMCSAVFIHGKFYVVGGVGDDLKPIPCSEEFDLKTKEWRKVPDMAPPPNEVDENARPTNVVEAPPLLGVVNNVLYAADHHKRELKTYVKERNLWITLGGLPKGSASMHGWGIAFRACGDRLMVIGGQNIYGGRMVEISSWIPDGGSPQWDLLARRESSNFVYNCTVMGC</sequence>
<dbReference type="Gene3D" id="2.120.10.80">
    <property type="entry name" value="Kelch-type beta propeller"/>
    <property type="match status" value="1"/>
</dbReference>
<dbReference type="InterPro" id="IPR015915">
    <property type="entry name" value="Kelch-typ_b-propeller"/>
</dbReference>